<feature type="compositionally biased region" description="Polar residues" evidence="7">
    <location>
        <begin position="69"/>
        <end position="92"/>
    </location>
</feature>
<dbReference type="InterPro" id="IPR003388">
    <property type="entry name" value="Reticulon"/>
</dbReference>
<keyword evidence="2 6" id="KW-0812">Transmembrane</keyword>
<keyword evidence="4 6" id="KW-1133">Transmembrane helix</keyword>
<feature type="transmembrane region" description="Helical" evidence="6">
    <location>
        <begin position="231"/>
        <end position="249"/>
    </location>
</feature>
<evidence type="ECO:0000256" key="1">
    <source>
        <dbReference type="ARBA" id="ARBA00004477"/>
    </source>
</evidence>
<gene>
    <name evidence="9" type="ORF">D0863_06580</name>
</gene>
<accession>A0A3M7DY45</accession>
<keyword evidence="3 6" id="KW-0256">Endoplasmic reticulum</keyword>
<evidence type="ECO:0000256" key="3">
    <source>
        <dbReference type="ARBA" id="ARBA00022824"/>
    </source>
</evidence>
<dbReference type="PANTHER" id="PTHR35340">
    <property type="entry name" value="PQQ ENZYME REPEAT PROTEIN-RELATED"/>
    <property type="match status" value="1"/>
</dbReference>
<feature type="region of interest" description="Disordered" evidence="7">
    <location>
        <begin position="1065"/>
        <end position="1151"/>
    </location>
</feature>
<dbReference type="Pfam" id="PF02453">
    <property type="entry name" value="Reticulon"/>
    <property type="match status" value="1"/>
</dbReference>
<dbReference type="Pfam" id="PF14269">
    <property type="entry name" value="Arylsulfotran_2"/>
    <property type="match status" value="1"/>
</dbReference>
<dbReference type="InterPro" id="IPR039535">
    <property type="entry name" value="ASST-like"/>
</dbReference>
<dbReference type="VEuPathDB" id="FungiDB:BTJ68_04518"/>
<reference evidence="9 10" key="1">
    <citation type="journal article" date="2018" name="BMC Genomics">
        <title>Genomic evidence for intraspecific hybridization in a clonal and extremely halotolerant yeast.</title>
        <authorList>
            <person name="Gostincar C."/>
            <person name="Stajich J.E."/>
            <person name="Zupancic J."/>
            <person name="Zalar P."/>
            <person name="Gunde-Cimerman N."/>
        </authorList>
    </citation>
    <scope>NUCLEOTIDE SEQUENCE [LARGE SCALE GENOMIC DNA]</scope>
    <source>
        <strain evidence="9 10">EXF-2682</strain>
    </source>
</reference>
<dbReference type="EMBL" id="QWIP01000208">
    <property type="protein sequence ID" value="RMY69248.1"/>
    <property type="molecule type" value="Genomic_DNA"/>
</dbReference>
<evidence type="ECO:0000256" key="4">
    <source>
        <dbReference type="ARBA" id="ARBA00022989"/>
    </source>
</evidence>
<evidence type="ECO:0000256" key="7">
    <source>
        <dbReference type="SAM" id="MobiDB-lite"/>
    </source>
</evidence>
<comment type="caution">
    <text evidence="9">The sequence shown here is derived from an EMBL/GenBank/DDBJ whole genome shotgun (WGS) entry which is preliminary data.</text>
</comment>
<dbReference type="PANTHER" id="PTHR35340:SF5">
    <property type="entry name" value="ASST-DOMAIN-CONTAINING PROTEIN"/>
    <property type="match status" value="1"/>
</dbReference>
<feature type="compositionally biased region" description="Basic and acidic residues" evidence="7">
    <location>
        <begin position="1136"/>
        <end position="1148"/>
    </location>
</feature>
<comment type="subcellular location">
    <subcellularLocation>
        <location evidence="1 6">Endoplasmic reticulum membrane</location>
        <topology evidence="1 6">Multi-pass membrane protein</topology>
    </subcellularLocation>
</comment>
<dbReference type="VEuPathDB" id="FungiDB:BTJ68_04516"/>
<evidence type="ECO:0000259" key="8">
    <source>
        <dbReference type="PROSITE" id="PS50845"/>
    </source>
</evidence>
<dbReference type="InterPro" id="IPR053143">
    <property type="entry name" value="Arylsulfate_ST"/>
</dbReference>
<keyword evidence="5 6" id="KW-0472">Membrane</keyword>
<protein>
    <recommendedName>
        <fullName evidence="6">Reticulon-like protein</fullName>
    </recommendedName>
</protein>
<dbReference type="OrthoDB" id="4850at2759"/>
<evidence type="ECO:0000256" key="2">
    <source>
        <dbReference type="ARBA" id="ARBA00022692"/>
    </source>
</evidence>
<dbReference type="VEuPathDB" id="FungiDB:BTJ68_03128"/>
<sequence length="1368" mass="154289">MAEQAGQPTPYPELNPDPTTNAESTGSAGNTMAETAKNNAQSTMNSIQNSQTVQNLRDGPAAEKARQEAAQTKSEFGNLASSRQTPTSQTVTGQNLTHYHSFFYNLLSWENPRATAISYAAIVTFIFATRYVPVIKYGLKLSWMVLGVMAAAEIAGKTVMDQGFSSKLRPRKYYTIPRETLESMMEDATELMNFFVIEFQRILFAENVYVTVAAFLTSLLTYFLIKVTPPWGLALLFTTVIYFAPLVYISNKDIIDEHMNNAGQIINQQTQQVRDLASQHTSKAMEASNSVIKQYGARAQEALGSAKQKAVEKGAVKQETADKVPGGKSEGAVKGESFPEAPKTEPAGPDTHAAEHASPEAVPAHEDLKRYFPAKAAAPSAKDIVPTSPAAYNEAVDNGTYGYYPIRTFATADDIAQPQTNFLQWSEKCDDGLLYFLTPRGWSLPKPGPMILDKYGDLLWAHHYENKYGGQAYDFKVQEYKGENYLTFWLGDDRVRGHGSGSYYMLNSSYDIVRKVKAANGLSADLHEFLITKEGTALMTMYQVIPHDVTEFREFDPEKEEDSDPNYIWDCLFQEIDIETGDLIFEWRASEHVPINSTFHDIGPGGTKNDAFDWFHINSIEKDEFGNYLVSARYVHSLTYVNGETGEIIWTLGGNTNDFMDLSGEFALNFAWQHDARFLPLDTFPNMYTPPDQKPGYTTRLVTMFDNAAEDQHYQYGLTYSRGLVLEITYPTQGSSAKGALGPTYNDLTRRFEDPDYTDSVLNHRKMAEINGTNPNYTARVIKSFESPDRVRSSSQGSMQILPQTGGKDPKVLIGYGLNAVWTEFEADGSVLCDVHYGATTSWERGDIQSYRVYKFPWVGRPKSKPDVEISDDDAEVYVSWNGATEVATWILQCSQRKSKVEGDWTDVVSLRKSGFETLIPIPEAMLSEPDPPRYFRVIALDSAGRRLDHGISRVIDRGLMASYFPLLDQKLPHQVSRMSLGRMALIATSILVGMFLLYEAYRRYLSWKLGKVGGGPFRWKTGAGYRLLGDIYPHHEFIAVGMNAYEERRREKIKQNQALLAELDIKPLAPQKSRNDTERKAPPAKRRKIDQGSVPSRTSARIASAPSKPSYHDEPDIKAVPLPRSVAKKGGSSKTKQELGSRPKEETEPLMPVQDVEAIRAGWTAWEAEGAGATRDEDCNFHFDDYPDFTPNKSPAEMIREGCFGGSYYRPLRSKKLGIVIEGDWQELPSEWLEGVDVPRYLTSPTYDPEVNKFKVSCGQSIEEWEASGWISHAHDVRGWFQWYTRFFRGRRCDDDDRQVSRWKKCVGETGRWRRMLLKKYRQLGVREVWDDGADEDAPEVSPVMHQTCHHWAFEVRQQHLDEYWAS</sequence>
<evidence type="ECO:0000256" key="6">
    <source>
        <dbReference type="RuleBase" id="RU363132"/>
    </source>
</evidence>
<organism evidence="9 10">
    <name type="scientific">Hortaea werneckii</name>
    <name type="common">Black yeast</name>
    <name type="synonym">Cladosporium werneckii</name>
    <dbReference type="NCBI Taxonomy" id="91943"/>
    <lineage>
        <taxon>Eukaryota</taxon>
        <taxon>Fungi</taxon>
        <taxon>Dikarya</taxon>
        <taxon>Ascomycota</taxon>
        <taxon>Pezizomycotina</taxon>
        <taxon>Dothideomycetes</taxon>
        <taxon>Dothideomycetidae</taxon>
        <taxon>Mycosphaerellales</taxon>
        <taxon>Teratosphaeriaceae</taxon>
        <taxon>Hortaea</taxon>
    </lineage>
</organism>
<evidence type="ECO:0000313" key="9">
    <source>
        <dbReference type="EMBL" id="RMY69248.1"/>
    </source>
</evidence>
<feature type="compositionally biased region" description="Basic and acidic residues" evidence="7">
    <location>
        <begin position="310"/>
        <end position="322"/>
    </location>
</feature>
<feature type="domain" description="Reticulon" evidence="8">
    <location>
        <begin position="103"/>
        <end position="311"/>
    </location>
</feature>
<feature type="region of interest" description="Disordered" evidence="7">
    <location>
        <begin position="1"/>
        <end position="92"/>
    </location>
</feature>
<evidence type="ECO:0000256" key="5">
    <source>
        <dbReference type="ARBA" id="ARBA00023136"/>
    </source>
</evidence>
<feature type="transmembrane region" description="Helical" evidence="6">
    <location>
        <begin position="202"/>
        <end position="225"/>
    </location>
</feature>
<feature type="compositionally biased region" description="Polar residues" evidence="7">
    <location>
        <begin position="17"/>
        <end position="55"/>
    </location>
</feature>
<dbReference type="PROSITE" id="PS50845">
    <property type="entry name" value="RETICULON"/>
    <property type="match status" value="1"/>
</dbReference>
<dbReference type="Proteomes" id="UP000269276">
    <property type="component" value="Unassembled WGS sequence"/>
</dbReference>
<dbReference type="GO" id="GO:0005789">
    <property type="term" value="C:endoplasmic reticulum membrane"/>
    <property type="evidence" value="ECO:0007669"/>
    <property type="project" value="UniProtKB-SubCell"/>
</dbReference>
<feature type="region of interest" description="Disordered" evidence="7">
    <location>
        <begin position="310"/>
        <end position="359"/>
    </location>
</feature>
<evidence type="ECO:0000313" key="10">
    <source>
        <dbReference type="Proteomes" id="UP000269276"/>
    </source>
</evidence>
<name>A0A3M7DY45_HORWE</name>
<proteinExistence type="predicted"/>